<feature type="compositionally biased region" description="Basic and acidic residues" evidence="1">
    <location>
        <begin position="1"/>
        <end position="27"/>
    </location>
</feature>
<dbReference type="AlphaFoldDB" id="A0A9Q8UQZ4"/>
<dbReference type="EMBL" id="CP090168">
    <property type="protein sequence ID" value="UJO19180.1"/>
    <property type="molecule type" value="Genomic_DNA"/>
</dbReference>
<keyword evidence="3" id="KW-1185">Reference proteome</keyword>
<dbReference type="KEGG" id="ffu:CLAFUR5_07493"/>
<reference evidence="2" key="1">
    <citation type="submission" date="2021-12" db="EMBL/GenBank/DDBJ databases">
        <authorList>
            <person name="Zaccaron A."/>
            <person name="Stergiopoulos I."/>
        </authorList>
    </citation>
    <scope>NUCLEOTIDE SEQUENCE</scope>
    <source>
        <strain evidence="2">Race5_Kim</strain>
    </source>
</reference>
<proteinExistence type="predicted"/>
<reference evidence="2" key="2">
    <citation type="journal article" date="2022" name="Microb. Genom.">
        <title>A chromosome-scale genome assembly of the tomato pathogen Cladosporium fulvum reveals a compartmentalized genome architecture and the presence of a dispensable chromosome.</title>
        <authorList>
            <person name="Zaccaron A.Z."/>
            <person name="Chen L.H."/>
            <person name="Samaras A."/>
            <person name="Stergiopoulos I."/>
        </authorList>
    </citation>
    <scope>NUCLEOTIDE SEQUENCE</scope>
    <source>
        <strain evidence="2">Race5_Kim</strain>
    </source>
</reference>
<evidence type="ECO:0000256" key="1">
    <source>
        <dbReference type="SAM" id="MobiDB-lite"/>
    </source>
</evidence>
<evidence type="ECO:0000313" key="2">
    <source>
        <dbReference type="EMBL" id="UJO19180.1"/>
    </source>
</evidence>
<protein>
    <submittedName>
        <fullName evidence="2">Uncharacterized protein</fullName>
    </submittedName>
</protein>
<dbReference type="RefSeq" id="XP_047763546.1">
    <property type="nucleotide sequence ID" value="XM_047906641.1"/>
</dbReference>
<organism evidence="2 3">
    <name type="scientific">Passalora fulva</name>
    <name type="common">Tomato leaf mold</name>
    <name type="synonym">Cladosporium fulvum</name>
    <dbReference type="NCBI Taxonomy" id="5499"/>
    <lineage>
        <taxon>Eukaryota</taxon>
        <taxon>Fungi</taxon>
        <taxon>Dikarya</taxon>
        <taxon>Ascomycota</taxon>
        <taxon>Pezizomycotina</taxon>
        <taxon>Dothideomycetes</taxon>
        <taxon>Dothideomycetidae</taxon>
        <taxon>Mycosphaerellales</taxon>
        <taxon>Mycosphaerellaceae</taxon>
        <taxon>Fulvia</taxon>
    </lineage>
</organism>
<name>A0A9Q8UQZ4_PASFU</name>
<feature type="region of interest" description="Disordered" evidence="1">
    <location>
        <begin position="1"/>
        <end position="28"/>
    </location>
</feature>
<accession>A0A9Q8UQZ4</accession>
<gene>
    <name evidence="2" type="ORF">CLAFUR5_07493</name>
</gene>
<dbReference type="Proteomes" id="UP000756132">
    <property type="component" value="Chromosome 6"/>
</dbReference>
<dbReference type="GeneID" id="71987371"/>
<sequence>MPRGDHDVEARDGLEEVVQDSRIKEPDPLSASTAVTEHYYTNVHPNNFIKMLNMLLNAVVYTLFAVAPAPAHSAALATTSLGYCVINGTQICTVQDGRSPPSSFTANCGQAYPCTAQNNECTIRFRGGFGSAVSSVMCT</sequence>
<evidence type="ECO:0000313" key="3">
    <source>
        <dbReference type="Proteomes" id="UP000756132"/>
    </source>
</evidence>